<proteinExistence type="predicted"/>
<name>A0A1I4KK86_9FIRM</name>
<gene>
    <name evidence="1" type="ORF">SAMN04490355_101833</name>
</gene>
<evidence type="ECO:0008006" key="3">
    <source>
        <dbReference type="Google" id="ProtNLM"/>
    </source>
</evidence>
<organism evidence="1 2">
    <name type="scientific">Pelosinus propionicus DSM 13327</name>
    <dbReference type="NCBI Taxonomy" id="1123291"/>
    <lineage>
        <taxon>Bacteria</taxon>
        <taxon>Bacillati</taxon>
        <taxon>Bacillota</taxon>
        <taxon>Negativicutes</taxon>
        <taxon>Selenomonadales</taxon>
        <taxon>Sporomusaceae</taxon>
        <taxon>Pelosinus</taxon>
    </lineage>
</organism>
<dbReference type="STRING" id="1123291.SAMN04490355_101833"/>
<protein>
    <recommendedName>
        <fullName evidence="3">DUF3793 family protein</fullName>
    </recommendedName>
</protein>
<dbReference type="InterPro" id="IPR024523">
    <property type="entry name" value="DUF3793"/>
</dbReference>
<dbReference type="AlphaFoldDB" id="A0A1I4KK86"/>
<accession>A0A1I4KK86</accession>
<reference evidence="2" key="1">
    <citation type="submission" date="2016-10" db="EMBL/GenBank/DDBJ databases">
        <authorList>
            <person name="Varghese N."/>
            <person name="Submissions S."/>
        </authorList>
    </citation>
    <scope>NUCLEOTIDE SEQUENCE [LARGE SCALE GENOMIC DNA]</scope>
    <source>
        <strain evidence="2">DSM 13327</strain>
    </source>
</reference>
<evidence type="ECO:0000313" key="2">
    <source>
        <dbReference type="Proteomes" id="UP000199520"/>
    </source>
</evidence>
<sequence>MCWKEFLQVQGSKNDADFFFKWLAVELAPTIYGEKPSTLLNLIDSSKMFMKTIWLQYGEALLANGNVKWLVLKDEPHSMKILFYRVDLLNSYVNDEENRRFLEGFGYHTSMSLEDLLLYFKGRFQLMCPHEMGILLGIPLKDVMGFMGMGKEDHTCQGMWKVYGDPETSLGIMQRMEEMKSQVAGWMMQGYNVMDVLCGPCSQTA</sequence>
<dbReference type="Proteomes" id="UP000199520">
    <property type="component" value="Unassembled WGS sequence"/>
</dbReference>
<dbReference type="EMBL" id="FOTS01000018">
    <property type="protein sequence ID" value="SFL79190.1"/>
    <property type="molecule type" value="Genomic_DNA"/>
</dbReference>
<dbReference type="RefSeq" id="WP_090936911.1">
    <property type="nucleotide sequence ID" value="NZ_FOTS01000018.1"/>
</dbReference>
<evidence type="ECO:0000313" key="1">
    <source>
        <dbReference type="EMBL" id="SFL79190.1"/>
    </source>
</evidence>
<dbReference type="Pfam" id="PF12672">
    <property type="entry name" value="DUF3793"/>
    <property type="match status" value="1"/>
</dbReference>
<keyword evidence="2" id="KW-1185">Reference proteome</keyword>
<dbReference type="OrthoDB" id="5393676at2"/>